<dbReference type="InParanoid" id="A0A1W4WIL3"/>
<feature type="compositionally biased region" description="Polar residues" evidence="2">
    <location>
        <begin position="50"/>
        <end position="70"/>
    </location>
</feature>
<dbReference type="PANTHER" id="PTHR14972">
    <property type="entry name" value="AGAP011572-PA"/>
    <property type="match status" value="1"/>
</dbReference>
<dbReference type="Proteomes" id="UP000192223">
    <property type="component" value="Unplaced"/>
</dbReference>
<evidence type="ECO:0000313" key="4">
    <source>
        <dbReference type="RefSeq" id="XP_018320297.1"/>
    </source>
</evidence>
<dbReference type="OrthoDB" id="10037581at2759"/>
<dbReference type="RefSeq" id="XP_018320297.1">
    <property type="nucleotide sequence ID" value="XM_018464795.1"/>
</dbReference>
<name>A0A1W4WIL3_AGRPL</name>
<keyword evidence="3" id="KW-1185">Reference proteome</keyword>
<gene>
    <name evidence="4" type="primary">LOC108733586</name>
</gene>
<protein>
    <submittedName>
        <fullName evidence="4">Glucocorticoid-induced transcript 1 protein isoform X1</fullName>
    </submittedName>
</protein>
<evidence type="ECO:0000256" key="1">
    <source>
        <dbReference type="ARBA" id="ARBA00022553"/>
    </source>
</evidence>
<feature type="region of interest" description="Disordered" evidence="2">
    <location>
        <begin position="276"/>
        <end position="344"/>
    </location>
</feature>
<evidence type="ECO:0000256" key="2">
    <source>
        <dbReference type="SAM" id="MobiDB-lite"/>
    </source>
</evidence>
<dbReference type="InterPro" id="IPR026642">
    <property type="entry name" value="Glcci1/FAM117"/>
</dbReference>
<dbReference type="GeneID" id="108733586"/>
<feature type="region of interest" description="Disordered" evidence="2">
    <location>
        <begin position="385"/>
        <end position="409"/>
    </location>
</feature>
<dbReference type="Pfam" id="PF15388">
    <property type="entry name" value="FAM117"/>
    <property type="match status" value="1"/>
</dbReference>
<dbReference type="PANTHER" id="PTHR14972:SF8">
    <property type="entry name" value="GLUCOCORTICOID-INDUCED TRANSCRIPT 1 PROTEIN-LIKE ISOFORM X1"/>
    <property type="match status" value="1"/>
</dbReference>
<reference evidence="4" key="1">
    <citation type="submission" date="2025-08" db="UniProtKB">
        <authorList>
            <consortium name="RefSeq"/>
        </authorList>
    </citation>
    <scope>IDENTIFICATION</scope>
    <source>
        <tissue evidence="4">Entire body</tissue>
    </source>
</reference>
<dbReference type="KEGG" id="apln:108733586"/>
<accession>A0A1W4WIL3</accession>
<dbReference type="AlphaFoldDB" id="A0A1W4WIL3"/>
<feature type="compositionally biased region" description="Low complexity" evidence="2">
    <location>
        <begin position="31"/>
        <end position="49"/>
    </location>
</feature>
<sequence>MSGHTQGTPARVRKSSPSSKQGPLKATVPMSSLLKNSNNLRRNSPNLSPTCSWKNRFSPDRSSGQRSPGSASYRGKSESLEHATTSDVIRRTASLDTIYLKGQWPRDMLYWQHNFLQVDKATQTDEADLLDARKMHVIAENSEDKLEKVIIRQRLQRNNKDSTGKHLVSPSNLAMAGDHSLVLPSTSSQTSASFLVSPISKANPINIPLKPIPKPTIRSSVEGLNQEIERLVLRTSLSGSDYFDKNEDFGKFCQVVPEGHRAPLAEIFRTTRSVNTQTPVKGEFTGSCHSSGPPSRESASPLIPGHLDSSPGDTGFCGSQGSSPDHEGGKLGTSPHINRFLAREPPDGCEKVHLKSLNEKRDLTLDSGPQPCSFQLKPSLGSAFQLLQPSSNSSPDRELPLVPSQPDFV</sequence>
<proteinExistence type="predicted"/>
<feature type="compositionally biased region" description="Polar residues" evidence="2">
    <location>
        <begin position="385"/>
        <end position="394"/>
    </location>
</feature>
<evidence type="ECO:0000313" key="3">
    <source>
        <dbReference type="Proteomes" id="UP000192223"/>
    </source>
</evidence>
<keyword evidence="1" id="KW-0597">Phosphoprotein</keyword>
<feature type="region of interest" description="Disordered" evidence="2">
    <location>
        <begin position="1"/>
        <end position="85"/>
    </location>
</feature>
<dbReference type="STRING" id="224129.A0A1W4WIL3"/>
<organism evidence="3 4">
    <name type="scientific">Agrilus planipennis</name>
    <name type="common">Emerald ash borer</name>
    <name type="synonym">Agrilus marcopoli</name>
    <dbReference type="NCBI Taxonomy" id="224129"/>
    <lineage>
        <taxon>Eukaryota</taxon>
        <taxon>Metazoa</taxon>
        <taxon>Ecdysozoa</taxon>
        <taxon>Arthropoda</taxon>
        <taxon>Hexapoda</taxon>
        <taxon>Insecta</taxon>
        <taxon>Pterygota</taxon>
        <taxon>Neoptera</taxon>
        <taxon>Endopterygota</taxon>
        <taxon>Coleoptera</taxon>
        <taxon>Polyphaga</taxon>
        <taxon>Elateriformia</taxon>
        <taxon>Buprestoidea</taxon>
        <taxon>Buprestidae</taxon>
        <taxon>Agrilinae</taxon>
        <taxon>Agrilus</taxon>
    </lineage>
</organism>